<feature type="compositionally biased region" description="Polar residues" evidence="15">
    <location>
        <begin position="56"/>
        <end position="65"/>
    </location>
</feature>
<dbReference type="Proteomes" id="UP001187415">
    <property type="component" value="Unassembled WGS sequence"/>
</dbReference>
<name>A0AA88LQX0_CHASR</name>
<dbReference type="PANTHER" id="PTHR22948:SF4">
    <property type="entry name" value="TUDOR DOMAIN-CONTAINING PROTEIN 1"/>
    <property type="match status" value="1"/>
</dbReference>
<feature type="region of interest" description="Disordered" evidence="15">
    <location>
        <begin position="1"/>
        <end position="65"/>
    </location>
</feature>
<keyword evidence="4" id="KW-0479">Metal-binding</keyword>
<dbReference type="Pfam" id="PF00567">
    <property type="entry name" value="TUDOR"/>
    <property type="match status" value="2"/>
</dbReference>
<gene>
    <name evidence="18" type="ORF">Q5P01_023375</name>
</gene>
<accession>A0AA88LQX0</accession>
<dbReference type="SUPFAM" id="SSF63748">
    <property type="entry name" value="Tudor/PWWP/MBT"/>
    <property type="match status" value="2"/>
</dbReference>
<dbReference type="GO" id="GO:0008270">
    <property type="term" value="F:zinc ion binding"/>
    <property type="evidence" value="ECO:0007669"/>
    <property type="project" value="UniProtKB-KW"/>
</dbReference>
<comment type="subcellular location">
    <subcellularLocation>
        <location evidence="1">Cytoplasm</location>
    </subcellularLocation>
</comment>
<dbReference type="GO" id="GO:0031047">
    <property type="term" value="P:regulatory ncRNA-mediated gene silencing"/>
    <property type="evidence" value="ECO:0007669"/>
    <property type="project" value="UniProtKB-KW"/>
</dbReference>
<dbReference type="PROSITE" id="PS01360">
    <property type="entry name" value="ZF_MYND_1"/>
    <property type="match status" value="1"/>
</dbReference>
<evidence type="ECO:0000256" key="14">
    <source>
        <dbReference type="PROSITE-ProRule" id="PRU00134"/>
    </source>
</evidence>
<organism evidence="18 19">
    <name type="scientific">Channa striata</name>
    <name type="common">Snakehead murrel</name>
    <name type="synonym">Ophicephalus striatus</name>
    <dbReference type="NCBI Taxonomy" id="64152"/>
    <lineage>
        <taxon>Eukaryota</taxon>
        <taxon>Metazoa</taxon>
        <taxon>Chordata</taxon>
        <taxon>Craniata</taxon>
        <taxon>Vertebrata</taxon>
        <taxon>Euteleostomi</taxon>
        <taxon>Actinopterygii</taxon>
        <taxon>Neopterygii</taxon>
        <taxon>Teleostei</taxon>
        <taxon>Neoteleostei</taxon>
        <taxon>Acanthomorphata</taxon>
        <taxon>Anabantaria</taxon>
        <taxon>Anabantiformes</taxon>
        <taxon>Channoidei</taxon>
        <taxon>Channidae</taxon>
        <taxon>Channa</taxon>
    </lineage>
</organism>
<comment type="function">
    <text evidence="11">Plays a central role during spermatogenesis by participating in the repression transposable elements and preventing their mobilization, which is essential for the germline integrity. Acts via the piRNA metabolic process, which mediates the repression of transposable elements during meiosis by forming complexes composed of piRNAs and Piwi proteins and governs the methylation and subsequent repression of transposons. Required for the localization of Piwi proteins to the meiotic nuage. Involved in the piRNA metabolic process by ensuring the entry of correct transcripts into the normal piRNA pool and limiting the entry of cellular transcripts into the piRNA pathway. May act by allowing the recruitment of piRNA biogenesis or loading factors that ensure the correct entry of transcripts and piRNAs into Piwi proteins.</text>
</comment>
<dbReference type="InterPro" id="IPR047377">
    <property type="entry name" value="Tudor_TDRD1_rpt2"/>
</dbReference>
<dbReference type="Pfam" id="PF01753">
    <property type="entry name" value="zf-MYND"/>
    <property type="match status" value="1"/>
</dbReference>
<dbReference type="InterPro" id="IPR002893">
    <property type="entry name" value="Znf_MYND"/>
</dbReference>
<keyword evidence="9" id="KW-0943">RNA-mediated gene silencing</keyword>
<evidence type="ECO:0000256" key="13">
    <source>
        <dbReference type="ARBA" id="ARBA00067143"/>
    </source>
</evidence>
<evidence type="ECO:0000256" key="15">
    <source>
        <dbReference type="SAM" id="MobiDB-lite"/>
    </source>
</evidence>
<evidence type="ECO:0000256" key="12">
    <source>
        <dbReference type="ARBA" id="ARBA00060949"/>
    </source>
</evidence>
<dbReference type="GO" id="GO:0030154">
    <property type="term" value="P:cell differentiation"/>
    <property type="evidence" value="ECO:0007669"/>
    <property type="project" value="UniProtKB-KW"/>
</dbReference>
<dbReference type="InterPro" id="IPR002999">
    <property type="entry name" value="Tudor"/>
</dbReference>
<evidence type="ECO:0000256" key="1">
    <source>
        <dbReference type="ARBA" id="ARBA00004496"/>
    </source>
</evidence>
<comment type="similarity">
    <text evidence="12">Belongs to the TDRD1 family.</text>
</comment>
<feature type="domain" description="MYND-type" evidence="17">
    <location>
        <begin position="81"/>
        <end position="117"/>
    </location>
</feature>
<evidence type="ECO:0000259" key="17">
    <source>
        <dbReference type="PROSITE" id="PS50865"/>
    </source>
</evidence>
<keyword evidence="6 14" id="KW-0863">Zinc-finger</keyword>
<evidence type="ECO:0000256" key="4">
    <source>
        <dbReference type="ARBA" id="ARBA00022723"/>
    </source>
</evidence>
<dbReference type="FunFam" id="2.30.30.140:FF:000018">
    <property type="entry name" value="Serine/threonine-protein kinase 31"/>
    <property type="match status" value="1"/>
</dbReference>
<dbReference type="GO" id="GO:0051321">
    <property type="term" value="P:meiotic cell cycle"/>
    <property type="evidence" value="ECO:0007669"/>
    <property type="project" value="UniProtKB-KW"/>
</dbReference>
<dbReference type="FunFam" id="2.30.30.140:FF:000048">
    <property type="entry name" value="Tudor domain containing 1"/>
    <property type="match status" value="1"/>
</dbReference>
<dbReference type="SUPFAM" id="SSF144232">
    <property type="entry name" value="HIT/MYND zinc finger-like"/>
    <property type="match status" value="1"/>
</dbReference>
<dbReference type="Gene3D" id="2.30.30.140">
    <property type="match status" value="2"/>
</dbReference>
<dbReference type="PROSITE" id="PS50865">
    <property type="entry name" value="ZF_MYND_2"/>
    <property type="match status" value="1"/>
</dbReference>
<evidence type="ECO:0000256" key="9">
    <source>
        <dbReference type="ARBA" id="ARBA00023158"/>
    </source>
</evidence>
<evidence type="ECO:0000256" key="2">
    <source>
        <dbReference type="ARBA" id="ARBA00022473"/>
    </source>
</evidence>
<proteinExistence type="inferred from homology"/>
<dbReference type="InterPro" id="IPR050621">
    <property type="entry name" value="Tudor_domain_containing"/>
</dbReference>
<keyword evidence="19" id="KW-1185">Reference proteome</keyword>
<evidence type="ECO:0000256" key="6">
    <source>
        <dbReference type="ARBA" id="ARBA00022771"/>
    </source>
</evidence>
<evidence type="ECO:0000313" key="18">
    <source>
        <dbReference type="EMBL" id="KAK2820416.1"/>
    </source>
</evidence>
<evidence type="ECO:0000256" key="11">
    <source>
        <dbReference type="ARBA" id="ARBA00060128"/>
    </source>
</evidence>
<feature type="domain" description="Tudor" evidence="16">
    <location>
        <begin position="196"/>
        <end position="256"/>
    </location>
</feature>
<feature type="domain" description="Tudor" evidence="16">
    <location>
        <begin position="424"/>
        <end position="483"/>
    </location>
</feature>
<dbReference type="CDD" id="cd20409">
    <property type="entry name" value="Tudor_TDRD1_rpt2"/>
    <property type="match status" value="1"/>
</dbReference>
<evidence type="ECO:0000313" key="19">
    <source>
        <dbReference type="Proteomes" id="UP001187415"/>
    </source>
</evidence>
<reference evidence="18" key="1">
    <citation type="submission" date="2023-07" db="EMBL/GenBank/DDBJ databases">
        <title>Chromosome-level Genome Assembly of Striped Snakehead (Channa striata).</title>
        <authorList>
            <person name="Liu H."/>
        </authorList>
    </citation>
    <scope>NUCLEOTIDE SEQUENCE</scope>
    <source>
        <strain evidence="18">Gz</strain>
        <tissue evidence="18">Muscle</tissue>
    </source>
</reference>
<keyword evidence="8" id="KW-0862">Zinc</keyword>
<dbReference type="InterPro" id="IPR035437">
    <property type="entry name" value="SNase_OB-fold_sf"/>
</dbReference>
<keyword evidence="7" id="KW-0221">Differentiation</keyword>
<keyword evidence="3" id="KW-0963">Cytoplasm</keyword>
<dbReference type="PROSITE" id="PS50304">
    <property type="entry name" value="TUDOR"/>
    <property type="match status" value="2"/>
</dbReference>
<dbReference type="EMBL" id="JAUPFM010000019">
    <property type="protein sequence ID" value="KAK2820416.1"/>
    <property type="molecule type" value="Genomic_DNA"/>
</dbReference>
<dbReference type="Gene3D" id="6.10.140.2220">
    <property type="match status" value="1"/>
</dbReference>
<evidence type="ECO:0000259" key="16">
    <source>
        <dbReference type="PROSITE" id="PS50304"/>
    </source>
</evidence>
<dbReference type="Gene3D" id="2.40.50.90">
    <property type="match status" value="2"/>
</dbReference>
<dbReference type="AlphaFoldDB" id="A0AA88LQX0"/>
<dbReference type="GO" id="GO:0005737">
    <property type="term" value="C:cytoplasm"/>
    <property type="evidence" value="ECO:0007669"/>
    <property type="project" value="UniProtKB-SubCell"/>
</dbReference>
<dbReference type="PANTHER" id="PTHR22948">
    <property type="entry name" value="TUDOR DOMAIN CONTAINING PROTEIN"/>
    <property type="match status" value="1"/>
</dbReference>
<evidence type="ECO:0000256" key="7">
    <source>
        <dbReference type="ARBA" id="ARBA00022782"/>
    </source>
</evidence>
<evidence type="ECO:0000256" key="3">
    <source>
        <dbReference type="ARBA" id="ARBA00022490"/>
    </source>
</evidence>
<sequence length="572" mass="63023">MNRGFPPNSIRPNLPLRKPFSSPVAAPTAPPPQRHLAAAGATGETPARPESGAIRNCSSPLSSDRSALLGSTPPALTVYLCNFCRQQGNFRCKRCKKTPYCSVVCQTEDWKAHRHMCKSIEPEPGREKPKENTVLSVTGDRGSMLKPDDASASVVEFYSPGRFFLLAQTPELLEALQSISKELQKTNSFPTVSTYVPHVGEICAVQFSCDLNWYRGLVQNLTADHKMANILYIDFGNEEDVPLVKIRPLSANIQPFCPCAMECCIAGLVPVAGKWSGECCIAVRQMLAGKTVSVRVVESVENNIHPVDILLSMGKHLSTFLIEHGYAAKETANVTPTEQEKSAMMSASLENFRRLSSGKDDNIWAQPPKPLTQTVGDSISVVITHFQSPNDFVVQKVENARVIQELQLKLREHCCQISSPQNFRPAPGTVCCAQFSEDKQWYRAKVLAYSSEERVCVGYLDFGNSEDVDLGLLRPISTALLALPMQAMPCGLAGVLPTGGSWSNECLLALQRRVSNRILRIVIQGAHEGKMLVAMVDEAIVLLWNQKCLLQTLSLWRGLALSFPLMARQWHC</sequence>
<keyword evidence="2" id="KW-0217">Developmental protein</keyword>
<keyword evidence="10" id="KW-0469">Meiosis</keyword>
<keyword evidence="5" id="KW-0677">Repeat</keyword>
<evidence type="ECO:0000256" key="8">
    <source>
        <dbReference type="ARBA" id="ARBA00022833"/>
    </source>
</evidence>
<evidence type="ECO:0000256" key="5">
    <source>
        <dbReference type="ARBA" id="ARBA00022737"/>
    </source>
</evidence>
<evidence type="ECO:0000256" key="10">
    <source>
        <dbReference type="ARBA" id="ARBA00023254"/>
    </source>
</evidence>
<protein>
    <recommendedName>
        <fullName evidence="13">Tudor domain-containing protein 1</fullName>
    </recommendedName>
</protein>
<dbReference type="SMART" id="SM00333">
    <property type="entry name" value="TUDOR"/>
    <property type="match status" value="2"/>
</dbReference>
<dbReference type="FunFam" id="6.10.140.2220:FF:000011">
    <property type="entry name" value="Tudor domain containing 1"/>
    <property type="match status" value="1"/>
</dbReference>
<comment type="caution">
    <text evidence="18">The sequence shown here is derived from an EMBL/GenBank/DDBJ whole genome shotgun (WGS) entry which is preliminary data.</text>
</comment>